<keyword evidence="5" id="KW-0249">Electron transport</keyword>
<evidence type="ECO:0000256" key="8">
    <source>
        <dbReference type="SAM" id="Phobius"/>
    </source>
</evidence>
<accession>A0A4V2PTL7</accession>
<dbReference type="GO" id="GO:0046872">
    <property type="term" value="F:metal ion binding"/>
    <property type="evidence" value="ECO:0007669"/>
    <property type="project" value="UniProtKB-KW"/>
</dbReference>
<dbReference type="PANTHER" id="PTHR30176">
    <property type="entry name" value="FERREDOXIN-TYPE PROTEIN NAPH"/>
    <property type="match status" value="1"/>
</dbReference>
<dbReference type="InterPro" id="IPR017896">
    <property type="entry name" value="4Fe4S_Fe-S-bd"/>
</dbReference>
<keyword evidence="11" id="KW-1185">Reference proteome</keyword>
<evidence type="ECO:0000256" key="7">
    <source>
        <dbReference type="ARBA" id="ARBA00023014"/>
    </source>
</evidence>
<dbReference type="NCBIfam" id="TIGR02163">
    <property type="entry name" value="napH"/>
    <property type="match status" value="1"/>
</dbReference>
<evidence type="ECO:0000256" key="4">
    <source>
        <dbReference type="ARBA" id="ARBA00022737"/>
    </source>
</evidence>
<feature type="transmembrane region" description="Helical" evidence="8">
    <location>
        <begin position="143"/>
        <end position="163"/>
    </location>
</feature>
<dbReference type="InterPro" id="IPR011886">
    <property type="entry name" value="NapH_MauN"/>
</dbReference>
<dbReference type="SUPFAM" id="SSF54862">
    <property type="entry name" value="4Fe-4S ferredoxins"/>
    <property type="match status" value="1"/>
</dbReference>
<keyword evidence="8" id="KW-0812">Transmembrane</keyword>
<name>A0A4V2PTL7_9PAST</name>
<keyword evidence="8" id="KW-0472">Membrane</keyword>
<reference evidence="10 11" key="1">
    <citation type="submission" date="2019-03" db="EMBL/GenBank/DDBJ databases">
        <title>Genomic Encyclopedia of Type Strains, Phase IV (KMG-IV): sequencing the most valuable type-strain genomes for metagenomic binning, comparative biology and taxonomic classification.</title>
        <authorList>
            <person name="Goeker M."/>
        </authorList>
    </citation>
    <scope>NUCLEOTIDE SEQUENCE [LARGE SCALE GENOMIC DNA]</scope>
    <source>
        <strain evidence="10 11">DSM 10053</strain>
    </source>
</reference>
<dbReference type="Proteomes" id="UP000295496">
    <property type="component" value="Unassembled WGS sequence"/>
</dbReference>
<dbReference type="RefSeq" id="WP_132302723.1">
    <property type="nucleotide sequence ID" value="NZ_CP170642.1"/>
</dbReference>
<dbReference type="PROSITE" id="PS51379">
    <property type="entry name" value="4FE4S_FER_2"/>
    <property type="match status" value="2"/>
</dbReference>
<dbReference type="GO" id="GO:0005886">
    <property type="term" value="C:plasma membrane"/>
    <property type="evidence" value="ECO:0007669"/>
    <property type="project" value="TreeGrafter"/>
</dbReference>
<proteinExistence type="predicted"/>
<keyword evidence="3" id="KW-0479">Metal-binding</keyword>
<evidence type="ECO:0000256" key="2">
    <source>
        <dbReference type="ARBA" id="ARBA00022485"/>
    </source>
</evidence>
<keyword evidence="8" id="KW-1133">Transmembrane helix</keyword>
<evidence type="ECO:0000256" key="5">
    <source>
        <dbReference type="ARBA" id="ARBA00022982"/>
    </source>
</evidence>
<evidence type="ECO:0000256" key="1">
    <source>
        <dbReference type="ARBA" id="ARBA00022448"/>
    </source>
</evidence>
<organism evidence="10 11">
    <name type="scientific">Lonepinella koalarum</name>
    <dbReference type="NCBI Taxonomy" id="53417"/>
    <lineage>
        <taxon>Bacteria</taxon>
        <taxon>Pseudomonadati</taxon>
        <taxon>Pseudomonadota</taxon>
        <taxon>Gammaproteobacteria</taxon>
        <taxon>Pasteurellales</taxon>
        <taxon>Pasteurellaceae</taxon>
        <taxon>Lonepinella</taxon>
    </lineage>
</organism>
<protein>
    <submittedName>
        <fullName evidence="10">Periplasmic nitrate reductase subunit NapH</fullName>
    </submittedName>
</protein>
<dbReference type="Pfam" id="PF12837">
    <property type="entry name" value="Fer4_6"/>
    <property type="match status" value="1"/>
</dbReference>
<dbReference type="Gene3D" id="3.30.70.20">
    <property type="match status" value="1"/>
</dbReference>
<dbReference type="PANTHER" id="PTHR30176:SF3">
    <property type="entry name" value="FERREDOXIN-TYPE PROTEIN NAPH"/>
    <property type="match status" value="1"/>
</dbReference>
<dbReference type="AlphaFoldDB" id="A0A4V2PTL7"/>
<feature type="domain" description="4Fe-4S ferredoxin-type" evidence="9">
    <location>
        <begin position="223"/>
        <end position="253"/>
    </location>
</feature>
<keyword evidence="1" id="KW-0813">Transport</keyword>
<dbReference type="EMBL" id="SMGJ01000008">
    <property type="protein sequence ID" value="TCK67031.1"/>
    <property type="molecule type" value="Genomic_DNA"/>
</dbReference>
<evidence type="ECO:0000313" key="11">
    <source>
        <dbReference type="Proteomes" id="UP000295496"/>
    </source>
</evidence>
<evidence type="ECO:0000313" key="10">
    <source>
        <dbReference type="EMBL" id="TCK67031.1"/>
    </source>
</evidence>
<feature type="transmembrane region" description="Helical" evidence="8">
    <location>
        <begin position="36"/>
        <end position="56"/>
    </location>
</feature>
<feature type="domain" description="4Fe-4S ferredoxin-type" evidence="9">
    <location>
        <begin position="259"/>
        <end position="287"/>
    </location>
</feature>
<feature type="transmembrane region" description="Helical" evidence="8">
    <location>
        <begin position="175"/>
        <end position="198"/>
    </location>
</feature>
<dbReference type="InterPro" id="IPR051684">
    <property type="entry name" value="Electron_Trans/Redox"/>
</dbReference>
<keyword evidence="4" id="KW-0677">Repeat</keyword>
<keyword evidence="6" id="KW-0408">Iron</keyword>
<evidence type="ECO:0000259" key="9">
    <source>
        <dbReference type="PROSITE" id="PS51379"/>
    </source>
</evidence>
<dbReference type="PROSITE" id="PS00198">
    <property type="entry name" value="4FE4S_FER_1"/>
    <property type="match status" value="1"/>
</dbReference>
<evidence type="ECO:0000256" key="6">
    <source>
        <dbReference type="ARBA" id="ARBA00023004"/>
    </source>
</evidence>
<dbReference type="InterPro" id="IPR017900">
    <property type="entry name" value="4Fe4S_Fe_S_CS"/>
</dbReference>
<comment type="caution">
    <text evidence="10">The sequence shown here is derived from an EMBL/GenBank/DDBJ whole genome shotgun (WGS) entry which is preliminary data.</text>
</comment>
<evidence type="ECO:0000256" key="3">
    <source>
        <dbReference type="ARBA" id="ARBA00022723"/>
    </source>
</evidence>
<dbReference type="Pfam" id="PF12801">
    <property type="entry name" value="Fer4_5"/>
    <property type="match status" value="2"/>
</dbReference>
<dbReference type="NCBIfam" id="NF007013">
    <property type="entry name" value="PRK09477.1"/>
    <property type="match status" value="1"/>
</dbReference>
<gene>
    <name evidence="10" type="ORF">EV692_2154</name>
</gene>
<dbReference type="GO" id="GO:0051539">
    <property type="term" value="F:4 iron, 4 sulfur cluster binding"/>
    <property type="evidence" value="ECO:0007669"/>
    <property type="project" value="UniProtKB-KW"/>
</dbReference>
<feature type="transmembrane region" description="Helical" evidence="8">
    <location>
        <begin position="89"/>
        <end position="111"/>
    </location>
</feature>
<keyword evidence="7" id="KW-0411">Iron-sulfur</keyword>
<sequence>MATVKFTPNKPKNAGLEARQKLGWWRAYRFLLLRRLSQLSIILLFLTGPLWKVWILKGNYSASVLFDRIPLTDPLITMESLATGYLPEWTTILGAFIIVVFYALIASKAFCSWVCPMNMVTDLSAWLRRKLGIRQSAKLPRQLRYGMLLMILVGSAISGTLLWEWINPVAALGRAFVFGLGATLWLVAIIFLFDLFVVEHGWCGHLCPIGALYGLIGAKSMIKVNVVDRSRCDRCMDCYNVCPEPQVLRLPLHGSVQDSPIILDKDCISCGRCIDVCAEQVFAFGSRFEKQITIKNI</sequence>
<keyword evidence="2" id="KW-0004">4Fe-4S</keyword>